<dbReference type="AlphaFoldDB" id="A0A3B1J5N8"/>
<reference evidence="2" key="2">
    <citation type="journal article" date="2014" name="Nat. Commun.">
        <title>The cavefish genome reveals candidate genes for eye loss.</title>
        <authorList>
            <person name="McGaugh S.E."/>
            <person name="Gross J.B."/>
            <person name="Aken B."/>
            <person name="Blin M."/>
            <person name="Borowsky R."/>
            <person name="Chalopin D."/>
            <person name="Hinaux H."/>
            <person name="Jeffery W.R."/>
            <person name="Keene A."/>
            <person name="Ma L."/>
            <person name="Minx P."/>
            <person name="Murphy D."/>
            <person name="O'Quin K.E."/>
            <person name="Retaux S."/>
            <person name="Rohner N."/>
            <person name="Searle S.M."/>
            <person name="Stahl B.A."/>
            <person name="Tabin C."/>
            <person name="Volff J.N."/>
            <person name="Yoshizawa M."/>
            <person name="Warren W.C."/>
        </authorList>
    </citation>
    <scope>NUCLEOTIDE SEQUENCE [LARGE SCALE GENOMIC DNA]</scope>
    <source>
        <strain evidence="2">female</strain>
    </source>
</reference>
<dbReference type="Bgee" id="ENSAMXG00000040396">
    <property type="expression patterns" value="Expressed in ovary and 12 other cell types or tissues"/>
</dbReference>
<proteinExistence type="predicted"/>
<organism evidence="1 2">
    <name type="scientific">Astyanax mexicanus</name>
    <name type="common">Blind cave fish</name>
    <name type="synonym">Astyanax fasciatus mexicanus</name>
    <dbReference type="NCBI Taxonomy" id="7994"/>
    <lineage>
        <taxon>Eukaryota</taxon>
        <taxon>Metazoa</taxon>
        <taxon>Chordata</taxon>
        <taxon>Craniata</taxon>
        <taxon>Vertebrata</taxon>
        <taxon>Euteleostomi</taxon>
        <taxon>Actinopterygii</taxon>
        <taxon>Neopterygii</taxon>
        <taxon>Teleostei</taxon>
        <taxon>Ostariophysi</taxon>
        <taxon>Characiformes</taxon>
        <taxon>Characoidei</taxon>
        <taxon>Acestrorhamphidae</taxon>
        <taxon>Acestrorhamphinae</taxon>
        <taxon>Astyanax</taxon>
    </lineage>
</organism>
<dbReference type="Ensembl" id="ENSAMXT00000041248.1">
    <property type="protein sequence ID" value="ENSAMXP00000037211.1"/>
    <property type="gene ID" value="ENSAMXG00000040396.1"/>
</dbReference>
<evidence type="ECO:0000313" key="2">
    <source>
        <dbReference type="Proteomes" id="UP000018467"/>
    </source>
</evidence>
<reference evidence="1" key="4">
    <citation type="submission" date="2025-09" db="UniProtKB">
        <authorList>
            <consortium name="Ensembl"/>
        </authorList>
    </citation>
    <scope>IDENTIFICATION</scope>
</reference>
<dbReference type="InParanoid" id="A0A3B1J5N8"/>
<keyword evidence="2" id="KW-1185">Reference proteome</keyword>
<reference evidence="2" key="1">
    <citation type="submission" date="2013-03" db="EMBL/GenBank/DDBJ databases">
        <authorList>
            <person name="Jeffery W."/>
            <person name="Warren W."/>
            <person name="Wilson R.K."/>
        </authorList>
    </citation>
    <scope>NUCLEOTIDE SEQUENCE</scope>
    <source>
        <strain evidence="2">female</strain>
    </source>
</reference>
<name>A0A3B1J5N8_ASTMX</name>
<protein>
    <submittedName>
        <fullName evidence="1">Uncharacterized protein</fullName>
    </submittedName>
</protein>
<sequence length="46" mass="5154">MPENHLNLGGGGCSEPRVVPLHSSLGDRVRLCLKKKKEKQKTKKKK</sequence>
<reference evidence="1" key="3">
    <citation type="submission" date="2025-08" db="UniProtKB">
        <authorList>
            <consortium name="Ensembl"/>
        </authorList>
    </citation>
    <scope>IDENTIFICATION</scope>
</reference>
<evidence type="ECO:0000313" key="1">
    <source>
        <dbReference type="Ensembl" id="ENSAMXP00000037211.1"/>
    </source>
</evidence>
<dbReference type="Proteomes" id="UP000018467">
    <property type="component" value="Unassembled WGS sequence"/>
</dbReference>
<accession>A0A3B1J5N8</accession>